<dbReference type="InterPro" id="IPR036388">
    <property type="entry name" value="WH-like_DNA-bd_sf"/>
</dbReference>
<dbReference type="STRING" id="152268.A6K24_14845"/>
<dbReference type="PROSITE" id="PS50987">
    <property type="entry name" value="HTH_ARSR_2"/>
    <property type="match status" value="1"/>
</dbReference>
<evidence type="ECO:0000256" key="1">
    <source>
        <dbReference type="ARBA" id="ARBA00023015"/>
    </source>
</evidence>
<gene>
    <name evidence="5" type="ORF">A6K24_14845</name>
</gene>
<dbReference type="Proteomes" id="UP000078534">
    <property type="component" value="Unassembled WGS sequence"/>
</dbReference>
<dbReference type="RefSeq" id="WP_066326500.1">
    <property type="nucleotide sequence ID" value="NZ_LWSG01000002.1"/>
</dbReference>
<accession>A0A179T5Y5</accession>
<dbReference type="PANTHER" id="PTHR33154">
    <property type="entry name" value="TRANSCRIPTIONAL REGULATOR, ARSR FAMILY"/>
    <property type="match status" value="1"/>
</dbReference>
<comment type="caution">
    <text evidence="5">The sequence shown here is derived from an EMBL/GenBank/DDBJ whole genome shotgun (WGS) entry which is preliminary data.</text>
</comment>
<proteinExistence type="predicted"/>
<feature type="domain" description="HTH arsR-type" evidence="4">
    <location>
        <begin position="1"/>
        <end position="96"/>
    </location>
</feature>
<dbReference type="EMBL" id="LWSG01000002">
    <property type="protein sequence ID" value="OAS88730.1"/>
    <property type="molecule type" value="Genomic_DNA"/>
</dbReference>
<dbReference type="Pfam" id="PF01022">
    <property type="entry name" value="HTH_5"/>
    <property type="match status" value="1"/>
</dbReference>
<dbReference type="OrthoDB" id="9781958at2"/>
<sequence length="317" mass="36488">MELDISKHSLPVFEALASNVRINIIQLLAERPRNMKELAEALGLSSAIMSMHIKKLEKAGIIRTDRVPGKGGVQKLCVLYVENMEIIFPKKQEEHKEFHQTEISVGHYTDLHAEPTCGLATTEKIIGEFDDLRYFFDADRVNAKILWFYKGYIEYKIPNYLLASQHPNELEISLELSSEAPFTNSNWPSDIDFYLNNIHLGTWTSPGDYGDNRGKYTPSWWPSVVNQYGLLKKLRIANDGTYMDGNRLSDIKLEDVGIREKQWTFRIAVHEDSEHVGGVTLFGRGFGNYNQDILFHLYFEKENQNKEKLIENINSIK</sequence>
<dbReference type="InterPro" id="IPR016943">
    <property type="entry name" value="UCP030050_HTH"/>
</dbReference>
<dbReference type="InterPro" id="IPR001845">
    <property type="entry name" value="HTH_ArsR_DNA-bd_dom"/>
</dbReference>
<evidence type="ECO:0000256" key="3">
    <source>
        <dbReference type="ARBA" id="ARBA00023163"/>
    </source>
</evidence>
<dbReference type="CDD" id="cd00090">
    <property type="entry name" value="HTH_ARSR"/>
    <property type="match status" value="1"/>
</dbReference>
<name>A0A179T5Y5_9BACI</name>
<dbReference type="AlphaFoldDB" id="A0A179T5Y5"/>
<dbReference type="GO" id="GO:0003677">
    <property type="term" value="F:DNA binding"/>
    <property type="evidence" value="ECO:0007669"/>
    <property type="project" value="UniProtKB-KW"/>
</dbReference>
<keyword evidence="1" id="KW-0805">Transcription regulation</keyword>
<reference evidence="6" key="1">
    <citation type="submission" date="2016-04" db="EMBL/GenBank/DDBJ databases">
        <authorList>
            <person name="Lyu Z."/>
            <person name="Lyu W."/>
        </authorList>
    </citation>
    <scope>NUCLEOTIDE SEQUENCE [LARGE SCALE GENOMIC DNA]</scope>
    <source>
        <strain evidence="6">C44</strain>
    </source>
</reference>
<organism evidence="5 6">
    <name type="scientific">Metabacillus litoralis</name>
    <dbReference type="NCBI Taxonomy" id="152268"/>
    <lineage>
        <taxon>Bacteria</taxon>
        <taxon>Bacillati</taxon>
        <taxon>Bacillota</taxon>
        <taxon>Bacilli</taxon>
        <taxon>Bacillales</taxon>
        <taxon>Bacillaceae</taxon>
        <taxon>Metabacillus</taxon>
    </lineage>
</organism>
<keyword evidence="2" id="KW-0238">DNA-binding</keyword>
<dbReference type="PANTHER" id="PTHR33154:SF33">
    <property type="entry name" value="TRANSCRIPTIONAL REPRESSOR SDPR"/>
    <property type="match status" value="1"/>
</dbReference>
<evidence type="ECO:0000313" key="5">
    <source>
        <dbReference type="EMBL" id="OAS88730.1"/>
    </source>
</evidence>
<keyword evidence="3" id="KW-0804">Transcription</keyword>
<evidence type="ECO:0000313" key="6">
    <source>
        <dbReference type="Proteomes" id="UP000078534"/>
    </source>
</evidence>
<keyword evidence="6" id="KW-1185">Reference proteome</keyword>
<dbReference type="InterPro" id="IPR051081">
    <property type="entry name" value="HTH_MetalResp_TranReg"/>
</dbReference>
<dbReference type="InterPro" id="IPR036390">
    <property type="entry name" value="WH_DNA-bd_sf"/>
</dbReference>
<evidence type="ECO:0000259" key="4">
    <source>
        <dbReference type="PROSITE" id="PS50987"/>
    </source>
</evidence>
<dbReference type="InterPro" id="IPR011991">
    <property type="entry name" value="ArsR-like_HTH"/>
</dbReference>
<dbReference type="Gene3D" id="1.10.10.10">
    <property type="entry name" value="Winged helix-like DNA-binding domain superfamily/Winged helix DNA-binding domain"/>
    <property type="match status" value="1"/>
</dbReference>
<dbReference type="GO" id="GO:0003700">
    <property type="term" value="F:DNA-binding transcription factor activity"/>
    <property type="evidence" value="ECO:0007669"/>
    <property type="project" value="InterPro"/>
</dbReference>
<dbReference type="SMART" id="SM00418">
    <property type="entry name" value="HTH_ARSR"/>
    <property type="match status" value="1"/>
</dbReference>
<dbReference type="SUPFAM" id="SSF46785">
    <property type="entry name" value="Winged helix' DNA-binding domain"/>
    <property type="match status" value="1"/>
</dbReference>
<evidence type="ECO:0000256" key="2">
    <source>
        <dbReference type="ARBA" id="ARBA00023125"/>
    </source>
</evidence>
<dbReference type="PIRSF" id="PIRSF030050">
    <property type="entry name" value="UCP030050_HTH"/>
    <property type="match status" value="1"/>
</dbReference>
<protein>
    <submittedName>
        <fullName evidence="5">Transcriptional regulator</fullName>
    </submittedName>
</protein>